<accession>A0A0E9UB83</accession>
<organism evidence="2">
    <name type="scientific">Anguilla anguilla</name>
    <name type="common">European freshwater eel</name>
    <name type="synonym">Muraena anguilla</name>
    <dbReference type="NCBI Taxonomy" id="7936"/>
    <lineage>
        <taxon>Eukaryota</taxon>
        <taxon>Metazoa</taxon>
        <taxon>Chordata</taxon>
        <taxon>Craniata</taxon>
        <taxon>Vertebrata</taxon>
        <taxon>Euteleostomi</taxon>
        <taxon>Actinopterygii</taxon>
        <taxon>Neopterygii</taxon>
        <taxon>Teleostei</taxon>
        <taxon>Anguilliformes</taxon>
        <taxon>Anguillidae</taxon>
        <taxon>Anguilla</taxon>
    </lineage>
</organism>
<evidence type="ECO:0000256" key="1">
    <source>
        <dbReference type="SAM" id="MobiDB-lite"/>
    </source>
</evidence>
<name>A0A0E9UB83_ANGAN</name>
<feature type="compositionally biased region" description="Basic residues" evidence="1">
    <location>
        <begin position="1"/>
        <end position="12"/>
    </location>
</feature>
<dbReference type="EMBL" id="GBXM01045476">
    <property type="protein sequence ID" value="JAH63101.1"/>
    <property type="molecule type" value="Transcribed_RNA"/>
</dbReference>
<feature type="region of interest" description="Disordered" evidence="1">
    <location>
        <begin position="1"/>
        <end position="22"/>
    </location>
</feature>
<proteinExistence type="predicted"/>
<dbReference type="AlphaFoldDB" id="A0A0E9UB83"/>
<sequence length="22" mass="2524">MTKRHPGLRKAVMRTFSLPSPL</sequence>
<evidence type="ECO:0000313" key="2">
    <source>
        <dbReference type="EMBL" id="JAH63101.1"/>
    </source>
</evidence>
<protein>
    <submittedName>
        <fullName evidence="2">Uncharacterized protein</fullName>
    </submittedName>
</protein>
<reference evidence="2" key="2">
    <citation type="journal article" date="2015" name="Fish Shellfish Immunol.">
        <title>Early steps in the European eel (Anguilla anguilla)-Vibrio vulnificus interaction in the gills: Role of the RtxA13 toxin.</title>
        <authorList>
            <person name="Callol A."/>
            <person name="Pajuelo D."/>
            <person name="Ebbesson L."/>
            <person name="Teles M."/>
            <person name="MacKenzie S."/>
            <person name="Amaro C."/>
        </authorList>
    </citation>
    <scope>NUCLEOTIDE SEQUENCE</scope>
</reference>
<reference evidence="2" key="1">
    <citation type="submission" date="2014-11" db="EMBL/GenBank/DDBJ databases">
        <authorList>
            <person name="Amaro Gonzalez C."/>
        </authorList>
    </citation>
    <scope>NUCLEOTIDE SEQUENCE</scope>
</reference>